<dbReference type="InterPro" id="IPR036388">
    <property type="entry name" value="WH-like_DNA-bd_sf"/>
</dbReference>
<dbReference type="SUPFAM" id="SSF46785">
    <property type="entry name" value="Winged helix' DNA-binding domain"/>
    <property type="match status" value="1"/>
</dbReference>
<comment type="caution">
    <text evidence="1">The sequence shown here is derived from an EMBL/GenBank/DDBJ whole genome shotgun (WGS) entry which is preliminary data.</text>
</comment>
<dbReference type="InterPro" id="IPR036390">
    <property type="entry name" value="WH_DNA-bd_sf"/>
</dbReference>
<evidence type="ECO:0000313" key="2">
    <source>
        <dbReference type="Proteomes" id="UP000029995"/>
    </source>
</evidence>
<reference evidence="1 2" key="1">
    <citation type="submission" date="2014-01" db="EMBL/GenBank/DDBJ databases">
        <title>Genome sequence determination for a cystic fibrosis isolate, Inquilinus limosus.</title>
        <authorList>
            <person name="Pino M."/>
            <person name="Di Conza J."/>
            <person name="Gutkind G."/>
        </authorList>
    </citation>
    <scope>NUCLEOTIDE SEQUENCE [LARGE SCALE GENOMIC DNA]</scope>
    <source>
        <strain evidence="1 2">MP06</strain>
    </source>
</reference>
<dbReference type="EMBL" id="JANX01000035">
    <property type="protein sequence ID" value="KGM35305.1"/>
    <property type="molecule type" value="Genomic_DNA"/>
</dbReference>
<dbReference type="OrthoDB" id="32523at2"/>
<name>A0A0A0DBB4_9PROT</name>
<dbReference type="Proteomes" id="UP000029995">
    <property type="component" value="Unassembled WGS sequence"/>
</dbReference>
<sequence>MSDGLAKALRFIREVQKLDPSLTIACVHTLLVAAGHEGRSIGYIVSMSSVSKSAVSRHIQDLGASRALRRIGGTVPAPGLGLVVTQGQPEDGRERIVFLTPRGRELVAALEEILQRP</sequence>
<proteinExistence type="predicted"/>
<dbReference type="AlphaFoldDB" id="A0A0A0DBB4"/>
<organism evidence="1 2">
    <name type="scientific">Inquilinus limosus MP06</name>
    <dbReference type="NCBI Taxonomy" id="1398085"/>
    <lineage>
        <taxon>Bacteria</taxon>
        <taxon>Pseudomonadati</taxon>
        <taxon>Pseudomonadota</taxon>
        <taxon>Alphaproteobacteria</taxon>
        <taxon>Rhodospirillales</taxon>
        <taxon>Rhodospirillaceae</taxon>
        <taxon>Inquilinus</taxon>
    </lineage>
</organism>
<protein>
    <recommendedName>
        <fullName evidence="3">HTH marR-type domain-containing protein</fullName>
    </recommendedName>
</protein>
<dbReference type="Gene3D" id="1.10.10.10">
    <property type="entry name" value="Winged helix-like DNA-binding domain superfamily/Winged helix DNA-binding domain"/>
    <property type="match status" value="1"/>
</dbReference>
<accession>A0A0A0DBB4</accession>
<gene>
    <name evidence="1" type="ORF">P409_05170</name>
</gene>
<evidence type="ECO:0008006" key="3">
    <source>
        <dbReference type="Google" id="ProtNLM"/>
    </source>
</evidence>
<dbReference type="RefSeq" id="WP_034832600.1">
    <property type="nucleotide sequence ID" value="NZ_JANX01000035.1"/>
</dbReference>
<evidence type="ECO:0000313" key="1">
    <source>
        <dbReference type="EMBL" id="KGM35305.1"/>
    </source>
</evidence>